<dbReference type="AlphaFoldDB" id="A0AAW1H0G7"/>
<evidence type="ECO:0000256" key="2">
    <source>
        <dbReference type="ARBA" id="ARBA00023004"/>
    </source>
</evidence>
<keyword evidence="6" id="KW-1185">Reference proteome</keyword>
<evidence type="ECO:0000256" key="1">
    <source>
        <dbReference type="ARBA" id="ARBA00022723"/>
    </source>
</evidence>
<dbReference type="EMBL" id="JBDFQZ010000013">
    <property type="protein sequence ID" value="KAK9669246.1"/>
    <property type="molecule type" value="Genomic_DNA"/>
</dbReference>
<dbReference type="GO" id="GO:0016491">
    <property type="term" value="F:oxidoreductase activity"/>
    <property type="evidence" value="ECO:0007669"/>
    <property type="project" value="UniProtKB-KW"/>
</dbReference>
<dbReference type="InterPro" id="IPR026992">
    <property type="entry name" value="DIOX_N"/>
</dbReference>
<name>A0AAW1H0G7_SAPOF</name>
<keyword evidence="1 3" id="KW-0479">Metal-binding</keyword>
<dbReference type="Proteomes" id="UP001443914">
    <property type="component" value="Unassembled WGS sequence"/>
</dbReference>
<organism evidence="5 6">
    <name type="scientific">Saponaria officinalis</name>
    <name type="common">Common soapwort</name>
    <name type="synonym">Lychnis saponaria</name>
    <dbReference type="NCBI Taxonomy" id="3572"/>
    <lineage>
        <taxon>Eukaryota</taxon>
        <taxon>Viridiplantae</taxon>
        <taxon>Streptophyta</taxon>
        <taxon>Embryophyta</taxon>
        <taxon>Tracheophyta</taxon>
        <taxon>Spermatophyta</taxon>
        <taxon>Magnoliopsida</taxon>
        <taxon>eudicotyledons</taxon>
        <taxon>Gunneridae</taxon>
        <taxon>Pentapetalae</taxon>
        <taxon>Caryophyllales</taxon>
        <taxon>Caryophyllaceae</taxon>
        <taxon>Caryophylleae</taxon>
        <taxon>Saponaria</taxon>
    </lineage>
</organism>
<dbReference type="SUPFAM" id="SSF51197">
    <property type="entry name" value="Clavaminate synthase-like"/>
    <property type="match status" value="1"/>
</dbReference>
<evidence type="ECO:0000256" key="3">
    <source>
        <dbReference type="RuleBase" id="RU003682"/>
    </source>
</evidence>
<comment type="similarity">
    <text evidence="3">Belongs to the iron/ascorbate-dependent oxidoreductase family.</text>
</comment>
<comment type="caution">
    <text evidence="5">The sequence shown here is derived from an EMBL/GenBank/DDBJ whole genome shotgun (WGS) entry which is preliminary data.</text>
</comment>
<dbReference type="InterPro" id="IPR050231">
    <property type="entry name" value="Iron_ascorbate_oxido_reductase"/>
</dbReference>
<gene>
    <name evidence="5" type="ORF">RND81_13G118900</name>
</gene>
<dbReference type="Pfam" id="PF14226">
    <property type="entry name" value="DIOX_N"/>
    <property type="match status" value="1"/>
</dbReference>
<dbReference type="Gene3D" id="2.60.120.330">
    <property type="entry name" value="B-lactam Antibiotic, Isopenicillin N Synthase, Chain"/>
    <property type="match status" value="1"/>
</dbReference>
<sequence length="315" mass="35948">MAKSTIPTIDLAPFFNKESKESEKKETINKIKEACTEYGFFQVENHGVPTSSMRRAFEVSKTFFDCSNDDKLKFSPAPDAPLPAGYFKQPAHSEDKNEFVLMFTPGSGFNVYPTHPPHFKETFEELFNEFAKLATLMATIISECMGLGPNFLSEYNSDRKSDFMANLNYFPATEDENTGIREHEDGNCFTFILQDDVGGLQVKDNTGSWIPVVPSKDKLVVNVGDVVQVLSNKKLKSATHRILRRQGKNRYSFVFFNNLTGDKWVEPLPEFTKHIGEAPKYKKFLYKEYQALRLKNKTHPPANPEDEIRITHYAI</sequence>
<feature type="domain" description="Fe2OG dioxygenase" evidence="4">
    <location>
        <begin position="160"/>
        <end position="259"/>
    </location>
</feature>
<dbReference type="Pfam" id="PF03171">
    <property type="entry name" value="2OG-FeII_Oxy"/>
    <property type="match status" value="1"/>
</dbReference>
<evidence type="ECO:0000259" key="4">
    <source>
        <dbReference type="PROSITE" id="PS51471"/>
    </source>
</evidence>
<reference evidence="5" key="1">
    <citation type="submission" date="2024-03" db="EMBL/GenBank/DDBJ databases">
        <title>WGS assembly of Saponaria officinalis var. Norfolk2.</title>
        <authorList>
            <person name="Jenkins J."/>
            <person name="Shu S."/>
            <person name="Grimwood J."/>
            <person name="Barry K."/>
            <person name="Goodstein D."/>
            <person name="Schmutz J."/>
            <person name="Leebens-Mack J."/>
            <person name="Osbourn A."/>
        </authorList>
    </citation>
    <scope>NUCLEOTIDE SEQUENCE [LARGE SCALE GENOMIC DNA]</scope>
    <source>
        <strain evidence="5">JIC</strain>
    </source>
</reference>
<dbReference type="InterPro" id="IPR027443">
    <property type="entry name" value="IPNS-like_sf"/>
</dbReference>
<protein>
    <recommendedName>
        <fullName evidence="4">Fe2OG dioxygenase domain-containing protein</fullName>
    </recommendedName>
</protein>
<keyword evidence="3" id="KW-0560">Oxidoreductase</keyword>
<dbReference type="InterPro" id="IPR005123">
    <property type="entry name" value="Oxoglu/Fe-dep_dioxygenase_dom"/>
</dbReference>
<evidence type="ECO:0000313" key="6">
    <source>
        <dbReference type="Proteomes" id="UP001443914"/>
    </source>
</evidence>
<evidence type="ECO:0000313" key="5">
    <source>
        <dbReference type="EMBL" id="KAK9669246.1"/>
    </source>
</evidence>
<dbReference type="PROSITE" id="PS51471">
    <property type="entry name" value="FE2OG_OXY"/>
    <property type="match status" value="1"/>
</dbReference>
<dbReference type="InterPro" id="IPR044861">
    <property type="entry name" value="IPNS-like_FE2OG_OXY"/>
</dbReference>
<keyword evidence="2 3" id="KW-0408">Iron</keyword>
<dbReference type="PANTHER" id="PTHR47990">
    <property type="entry name" value="2-OXOGLUTARATE (2OG) AND FE(II)-DEPENDENT OXYGENASE SUPERFAMILY PROTEIN-RELATED"/>
    <property type="match status" value="1"/>
</dbReference>
<proteinExistence type="inferred from homology"/>
<accession>A0AAW1H0G7</accession>
<dbReference type="GO" id="GO:0046872">
    <property type="term" value="F:metal ion binding"/>
    <property type="evidence" value="ECO:0007669"/>
    <property type="project" value="UniProtKB-KW"/>
</dbReference>